<dbReference type="SUPFAM" id="SSF51735">
    <property type="entry name" value="NAD(P)-binding Rossmann-fold domains"/>
    <property type="match status" value="1"/>
</dbReference>
<dbReference type="AlphaFoldDB" id="A0A428WVA2"/>
<dbReference type="SUPFAM" id="SSF55347">
    <property type="entry name" value="Glyceraldehyde-3-phosphate dehydrogenase-like, C-terminal domain"/>
    <property type="match status" value="1"/>
</dbReference>
<dbReference type="Gene3D" id="3.40.50.720">
    <property type="entry name" value="NAD(P)-binding Rossmann-like Domain"/>
    <property type="match status" value="1"/>
</dbReference>
<dbReference type="Pfam" id="PF01408">
    <property type="entry name" value="GFO_IDH_MocA"/>
    <property type="match status" value="1"/>
</dbReference>
<dbReference type="GO" id="GO:0000166">
    <property type="term" value="F:nucleotide binding"/>
    <property type="evidence" value="ECO:0007669"/>
    <property type="project" value="InterPro"/>
</dbReference>
<dbReference type="Pfam" id="PF22725">
    <property type="entry name" value="GFO_IDH_MocA_C3"/>
    <property type="match status" value="1"/>
</dbReference>
<dbReference type="OrthoDB" id="8565814at2"/>
<evidence type="ECO:0000259" key="2">
    <source>
        <dbReference type="Pfam" id="PF01408"/>
    </source>
</evidence>
<dbReference type="Gene3D" id="3.30.360.10">
    <property type="entry name" value="Dihydrodipicolinate Reductase, domain 2"/>
    <property type="match status" value="1"/>
</dbReference>
<feature type="domain" description="GFO/IDH/MocA-like oxidoreductase" evidence="3">
    <location>
        <begin position="142"/>
        <end position="267"/>
    </location>
</feature>
<dbReference type="Proteomes" id="UP000286716">
    <property type="component" value="Unassembled WGS sequence"/>
</dbReference>
<dbReference type="InterPro" id="IPR055170">
    <property type="entry name" value="GFO_IDH_MocA-like_dom"/>
</dbReference>
<dbReference type="InterPro" id="IPR050463">
    <property type="entry name" value="Gfo/Idh/MocA_oxidrdct_glycsds"/>
</dbReference>
<organism evidence="4 5">
    <name type="scientific">Amycolatopsis balhimycina DSM 5908</name>
    <dbReference type="NCBI Taxonomy" id="1081091"/>
    <lineage>
        <taxon>Bacteria</taxon>
        <taxon>Bacillati</taxon>
        <taxon>Actinomycetota</taxon>
        <taxon>Actinomycetes</taxon>
        <taxon>Pseudonocardiales</taxon>
        <taxon>Pseudonocardiaceae</taxon>
        <taxon>Amycolatopsis</taxon>
    </lineage>
</organism>
<evidence type="ECO:0000256" key="1">
    <source>
        <dbReference type="ARBA" id="ARBA00023002"/>
    </source>
</evidence>
<dbReference type="PANTHER" id="PTHR43818">
    <property type="entry name" value="BCDNA.GH03377"/>
    <property type="match status" value="1"/>
</dbReference>
<name>A0A428WVA2_AMYBA</name>
<gene>
    <name evidence="4" type="ORF">DMA12_09640</name>
</gene>
<accession>A0A428WVA2</accession>
<keyword evidence="5" id="KW-1185">Reference proteome</keyword>
<comment type="caution">
    <text evidence="4">The sequence shown here is derived from an EMBL/GenBank/DDBJ whole genome shotgun (WGS) entry which is preliminary data.</text>
</comment>
<protein>
    <submittedName>
        <fullName evidence="4">Gfo/Idh/MocA family oxidoreductase</fullName>
    </submittedName>
</protein>
<evidence type="ECO:0000313" key="4">
    <source>
        <dbReference type="EMBL" id="RSM46996.1"/>
    </source>
</evidence>
<dbReference type="PANTHER" id="PTHR43818:SF11">
    <property type="entry name" value="BCDNA.GH03377"/>
    <property type="match status" value="1"/>
</dbReference>
<dbReference type="InterPro" id="IPR000683">
    <property type="entry name" value="Gfo/Idh/MocA-like_OxRdtase_N"/>
</dbReference>
<proteinExistence type="predicted"/>
<evidence type="ECO:0000313" key="5">
    <source>
        <dbReference type="Proteomes" id="UP000286716"/>
    </source>
</evidence>
<sequence length="382" mass="40416">MAAPAIRPIRLGLIGTGLAVEKLHWPALCGLADRFVVTAFTDASVDQRKRFAGYSGVEPARAAADRAALLARDDVDAVLISVPIPHLYEVACDALAAGKDVFCEKPAGADAEQAAGFLALAAGHPDRTFVVGENYFYRDDLRYARALLDDGAIGRPHLMAWRHAGRSVPRAGGFTGTPWRQRPQYRGGVHLDFGVHHIAQIRLLCGDIARVHGAVQAANSTIDAPSDLTLNLVFTGGAIGNYTASFPEIPVPPEPNEMRLYGTEGVLVLAGSESERRVTRSSPDATTHTMVFRGSDNGYRAELVDFADAVQFGGRPVGSVAQSVANAMVVQRAFDSAERAAALALDAVPAAGPVPLWRPRGATGLFDGLPGQRISSTASFAA</sequence>
<feature type="domain" description="Gfo/Idh/MocA-like oxidoreductase N-terminal" evidence="2">
    <location>
        <begin position="9"/>
        <end position="129"/>
    </location>
</feature>
<evidence type="ECO:0000259" key="3">
    <source>
        <dbReference type="Pfam" id="PF22725"/>
    </source>
</evidence>
<reference evidence="4 5" key="1">
    <citation type="submission" date="2018-05" db="EMBL/GenBank/DDBJ databases">
        <title>Evolution of GPA BGCs.</title>
        <authorList>
            <person name="Waglechner N."/>
            <person name="Wright G.D."/>
        </authorList>
    </citation>
    <scope>NUCLEOTIDE SEQUENCE [LARGE SCALE GENOMIC DNA]</scope>
    <source>
        <strain evidence="4 5">DSM 5908</strain>
    </source>
</reference>
<dbReference type="GO" id="GO:0016491">
    <property type="term" value="F:oxidoreductase activity"/>
    <property type="evidence" value="ECO:0007669"/>
    <property type="project" value="UniProtKB-KW"/>
</dbReference>
<dbReference type="RefSeq" id="WP_020639237.1">
    <property type="nucleotide sequence ID" value="NZ_QHHU01000011.1"/>
</dbReference>
<dbReference type="EMBL" id="QHHU01000011">
    <property type="protein sequence ID" value="RSM46996.1"/>
    <property type="molecule type" value="Genomic_DNA"/>
</dbReference>
<keyword evidence="1" id="KW-0560">Oxidoreductase</keyword>
<dbReference type="InterPro" id="IPR036291">
    <property type="entry name" value="NAD(P)-bd_dom_sf"/>
</dbReference>